<gene>
    <name evidence="1" type="ORF">MJO28_006288</name>
</gene>
<organism evidence="1 2">
    <name type="scientific">Puccinia striiformis f. sp. tritici</name>
    <dbReference type="NCBI Taxonomy" id="168172"/>
    <lineage>
        <taxon>Eukaryota</taxon>
        <taxon>Fungi</taxon>
        <taxon>Dikarya</taxon>
        <taxon>Basidiomycota</taxon>
        <taxon>Pucciniomycotina</taxon>
        <taxon>Pucciniomycetes</taxon>
        <taxon>Pucciniales</taxon>
        <taxon>Pucciniaceae</taxon>
        <taxon>Puccinia</taxon>
    </lineage>
</organism>
<accession>A0ACC0EK06</accession>
<reference evidence="1 2" key="3">
    <citation type="journal article" date="2022" name="Microbiol. Spectr.">
        <title>Folding features and dynamics of 3D genome architecture in plant fungal pathogens.</title>
        <authorList>
            <person name="Xia C."/>
        </authorList>
    </citation>
    <scope>NUCLEOTIDE SEQUENCE [LARGE SCALE GENOMIC DNA]</scope>
    <source>
        <strain evidence="1 2">93-210</strain>
    </source>
</reference>
<sequence>MQLSRTHLQSVPSGLAASTPPLTRLSTSIATKGVCRQLYIKIDSALLMVYDSLWVMGNVLLKIISQLRKIYARLSLRTSSNVFNKVSVFKHI</sequence>
<reference evidence="2" key="1">
    <citation type="journal article" date="2018" name="BMC Genomics">
        <title>Genomic insights into host adaptation between the wheat stripe rust pathogen (Puccinia striiformis f. sp. tritici) and the barley stripe rust pathogen (Puccinia striiformis f. sp. hordei).</title>
        <authorList>
            <person name="Xia C."/>
            <person name="Wang M."/>
            <person name="Yin C."/>
            <person name="Cornejo O.E."/>
            <person name="Hulbert S.H."/>
            <person name="Chen X."/>
        </authorList>
    </citation>
    <scope>NUCLEOTIDE SEQUENCE [LARGE SCALE GENOMIC DNA]</scope>
    <source>
        <strain evidence="2">93-210</strain>
    </source>
</reference>
<keyword evidence="2" id="KW-1185">Reference proteome</keyword>
<comment type="caution">
    <text evidence="1">The sequence shown here is derived from an EMBL/GenBank/DDBJ whole genome shotgun (WGS) entry which is preliminary data.</text>
</comment>
<protein>
    <submittedName>
        <fullName evidence="1">Uncharacterized protein</fullName>
    </submittedName>
</protein>
<evidence type="ECO:0000313" key="1">
    <source>
        <dbReference type="EMBL" id="KAI7953741.1"/>
    </source>
</evidence>
<reference evidence="2" key="2">
    <citation type="journal article" date="2018" name="Mol. Plant Microbe Interact.">
        <title>Genome sequence resources for the wheat stripe rust pathogen (Puccinia striiformis f. sp. tritici) and the barley stripe rust pathogen (Puccinia striiformis f. sp. hordei).</title>
        <authorList>
            <person name="Xia C."/>
            <person name="Wang M."/>
            <person name="Yin C."/>
            <person name="Cornejo O.E."/>
            <person name="Hulbert S.H."/>
            <person name="Chen X."/>
        </authorList>
    </citation>
    <scope>NUCLEOTIDE SEQUENCE [LARGE SCALE GENOMIC DNA]</scope>
    <source>
        <strain evidence="2">93-210</strain>
    </source>
</reference>
<name>A0ACC0EK06_9BASI</name>
<proteinExistence type="predicted"/>
<evidence type="ECO:0000313" key="2">
    <source>
        <dbReference type="Proteomes" id="UP001060170"/>
    </source>
</evidence>
<dbReference type="Proteomes" id="UP001060170">
    <property type="component" value="Chromosome 6"/>
</dbReference>
<dbReference type="EMBL" id="CM045870">
    <property type="protein sequence ID" value="KAI7953741.1"/>
    <property type="molecule type" value="Genomic_DNA"/>
</dbReference>